<accession>A0AAN9SCA9</accession>
<dbReference type="AlphaFoldDB" id="A0AAN9SCA9"/>
<evidence type="ECO:0000313" key="1">
    <source>
        <dbReference type="EMBL" id="KAK7393311.1"/>
    </source>
</evidence>
<comment type="caution">
    <text evidence="1">The sequence shown here is derived from an EMBL/GenBank/DDBJ whole genome shotgun (WGS) entry which is preliminary data.</text>
</comment>
<protein>
    <submittedName>
        <fullName evidence="1">Uncharacterized protein</fullName>
    </submittedName>
</protein>
<reference evidence="1 2" key="1">
    <citation type="submission" date="2024-01" db="EMBL/GenBank/DDBJ databases">
        <title>The genomes of 5 underutilized Papilionoideae crops provide insights into root nodulation and disease resistanc.</title>
        <authorList>
            <person name="Jiang F."/>
        </authorList>
    </citation>
    <scope>NUCLEOTIDE SEQUENCE [LARGE SCALE GENOMIC DNA]</scope>
    <source>
        <strain evidence="1">DUOXIRENSHENG_FW03</strain>
        <tissue evidence="1">Leaves</tissue>
    </source>
</reference>
<dbReference type="EMBL" id="JAYMYS010000005">
    <property type="protein sequence ID" value="KAK7393311.1"/>
    <property type="molecule type" value="Genomic_DNA"/>
</dbReference>
<gene>
    <name evidence="1" type="ORF">VNO78_21863</name>
</gene>
<name>A0AAN9SCA9_PSOTE</name>
<organism evidence="1 2">
    <name type="scientific">Psophocarpus tetragonolobus</name>
    <name type="common">Winged bean</name>
    <name type="synonym">Dolichos tetragonolobus</name>
    <dbReference type="NCBI Taxonomy" id="3891"/>
    <lineage>
        <taxon>Eukaryota</taxon>
        <taxon>Viridiplantae</taxon>
        <taxon>Streptophyta</taxon>
        <taxon>Embryophyta</taxon>
        <taxon>Tracheophyta</taxon>
        <taxon>Spermatophyta</taxon>
        <taxon>Magnoliopsida</taxon>
        <taxon>eudicotyledons</taxon>
        <taxon>Gunneridae</taxon>
        <taxon>Pentapetalae</taxon>
        <taxon>rosids</taxon>
        <taxon>fabids</taxon>
        <taxon>Fabales</taxon>
        <taxon>Fabaceae</taxon>
        <taxon>Papilionoideae</taxon>
        <taxon>50 kb inversion clade</taxon>
        <taxon>NPAAA clade</taxon>
        <taxon>indigoferoid/millettioid clade</taxon>
        <taxon>Phaseoleae</taxon>
        <taxon>Psophocarpus</taxon>
    </lineage>
</organism>
<sequence>MLLIVSSIEQLVLIIYKKLPNYTFGIIYVQWTRPVSNEPIMLCFSGKKTQKELVIFWVAEATASNFVD</sequence>
<keyword evidence="2" id="KW-1185">Reference proteome</keyword>
<proteinExistence type="predicted"/>
<evidence type="ECO:0000313" key="2">
    <source>
        <dbReference type="Proteomes" id="UP001386955"/>
    </source>
</evidence>
<dbReference type="Proteomes" id="UP001386955">
    <property type="component" value="Unassembled WGS sequence"/>
</dbReference>